<dbReference type="Gene3D" id="2.30.29.80">
    <property type="match status" value="1"/>
</dbReference>
<keyword evidence="2" id="KW-1185">Reference proteome</keyword>
<dbReference type="EMBL" id="JBHSTI010000002">
    <property type="protein sequence ID" value="MFC6236584.1"/>
    <property type="molecule type" value="Genomic_DNA"/>
</dbReference>
<dbReference type="InterPro" id="IPR036913">
    <property type="entry name" value="YegP-like_sf"/>
</dbReference>
<dbReference type="RefSeq" id="WP_386763626.1">
    <property type="nucleotide sequence ID" value="NZ_JBHSTI010000002.1"/>
</dbReference>
<gene>
    <name evidence="1" type="ORF">ACFQGU_01745</name>
</gene>
<proteinExistence type="predicted"/>
<dbReference type="Proteomes" id="UP001596138">
    <property type="component" value="Unassembled WGS sequence"/>
</dbReference>
<accession>A0ABW1SX35</accession>
<reference evidence="2" key="1">
    <citation type="journal article" date="2019" name="Int. J. Syst. Evol. Microbiol.">
        <title>The Global Catalogue of Microorganisms (GCM) 10K type strain sequencing project: providing services to taxonomists for standard genome sequencing and annotation.</title>
        <authorList>
            <consortium name="The Broad Institute Genomics Platform"/>
            <consortium name="The Broad Institute Genome Sequencing Center for Infectious Disease"/>
            <person name="Wu L."/>
            <person name="Ma J."/>
        </authorList>
    </citation>
    <scope>NUCLEOTIDE SEQUENCE [LARGE SCALE GENOMIC DNA]</scope>
    <source>
        <strain evidence="2">CGMCC 4.7317</strain>
    </source>
</reference>
<protein>
    <submittedName>
        <fullName evidence="1">Uncharacterized protein</fullName>
    </submittedName>
</protein>
<sequence>MSAPRFRLVPGGRLVHEPGRGGVGWRLLGANNRELGRSALAYADAEAALAAIGDVRVLAAGGGAHIVHNPTTGRWAWHLITAYDLVVATSGRGFRHERECRYNLEQFRAHAPSATVVDA</sequence>
<organism evidence="1 2">
    <name type="scientific">Longivirga aurantiaca</name>
    <dbReference type="NCBI Taxonomy" id="1837743"/>
    <lineage>
        <taxon>Bacteria</taxon>
        <taxon>Bacillati</taxon>
        <taxon>Actinomycetota</taxon>
        <taxon>Actinomycetes</taxon>
        <taxon>Sporichthyales</taxon>
        <taxon>Sporichthyaceae</taxon>
        <taxon>Longivirga</taxon>
    </lineage>
</organism>
<name>A0ABW1SX35_9ACTN</name>
<comment type="caution">
    <text evidence="1">The sequence shown here is derived from an EMBL/GenBank/DDBJ whole genome shotgun (WGS) entry which is preliminary data.</text>
</comment>
<dbReference type="SUPFAM" id="SSF160113">
    <property type="entry name" value="YegP-like"/>
    <property type="match status" value="2"/>
</dbReference>
<evidence type="ECO:0000313" key="2">
    <source>
        <dbReference type="Proteomes" id="UP001596138"/>
    </source>
</evidence>
<evidence type="ECO:0000313" key="1">
    <source>
        <dbReference type="EMBL" id="MFC6236584.1"/>
    </source>
</evidence>